<proteinExistence type="inferred from homology"/>
<protein>
    <recommendedName>
        <fullName evidence="5">FAD-binding PCMH-type domain-containing protein</fullName>
    </recommendedName>
</protein>
<reference evidence="6 7" key="1">
    <citation type="submission" date="2018-12" db="EMBL/GenBank/DDBJ databases">
        <title>Draft genome sequence of Xylaria grammica IHI A82.</title>
        <authorList>
            <person name="Buettner E."/>
            <person name="Kellner H."/>
        </authorList>
    </citation>
    <scope>NUCLEOTIDE SEQUENCE [LARGE SCALE GENOMIC DNA]</scope>
    <source>
        <strain evidence="6 7">IHI A82</strain>
    </source>
</reference>
<keyword evidence="3" id="KW-0274">FAD</keyword>
<dbReference type="InterPro" id="IPR006094">
    <property type="entry name" value="Oxid_FAD_bind_N"/>
</dbReference>
<dbReference type="Proteomes" id="UP000286045">
    <property type="component" value="Unassembled WGS sequence"/>
</dbReference>
<dbReference type="PANTHER" id="PTHR42973:SF54">
    <property type="entry name" value="FAD-BINDING PCMH-TYPE DOMAIN-CONTAINING PROTEIN"/>
    <property type="match status" value="1"/>
</dbReference>
<dbReference type="PROSITE" id="PS51387">
    <property type="entry name" value="FAD_PCMH"/>
    <property type="match status" value="1"/>
</dbReference>
<evidence type="ECO:0000313" key="6">
    <source>
        <dbReference type="EMBL" id="RWA08249.1"/>
    </source>
</evidence>
<evidence type="ECO:0000256" key="3">
    <source>
        <dbReference type="ARBA" id="ARBA00022827"/>
    </source>
</evidence>
<keyword evidence="7" id="KW-1185">Reference proteome</keyword>
<comment type="caution">
    <text evidence="6">The sequence shown here is derived from an EMBL/GenBank/DDBJ whole genome shotgun (WGS) entry which is preliminary data.</text>
</comment>
<dbReference type="GO" id="GO:0016491">
    <property type="term" value="F:oxidoreductase activity"/>
    <property type="evidence" value="ECO:0007669"/>
    <property type="project" value="UniProtKB-KW"/>
</dbReference>
<evidence type="ECO:0000313" key="7">
    <source>
        <dbReference type="Proteomes" id="UP000286045"/>
    </source>
</evidence>
<evidence type="ECO:0000256" key="1">
    <source>
        <dbReference type="ARBA" id="ARBA00005466"/>
    </source>
</evidence>
<dbReference type="Pfam" id="PF01565">
    <property type="entry name" value="FAD_binding_4"/>
    <property type="match status" value="1"/>
</dbReference>
<dbReference type="InterPro" id="IPR036318">
    <property type="entry name" value="FAD-bd_PCMH-like_sf"/>
</dbReference>
<dbReference type="STRING" id="363999.A0A439D1B5"/>
<dbReference type="InterPro" id="IPR016166">
    <property type="entry name" value="FAD-bd_PCMH"/>
</dbReference>
<dbReference type="AlphaFoldDB" id="A0A439D1B5"/>
<evidence type="ECO:0000259" key="5">
    <source>
        <dbReference type="PROSITE" id="PS51387"/>
    </source>
</evidence>
<dbReference type="Gene3D" id="3.30.43.10">
    <property type="entry name" value="Uridine Diphospho-n-acetylenolpyruvylglucosamine Reductase, domain 2"/>
    <property type="match status" value="1"/>
</dbReference>
<name>A0A439D1B5_9PEZI</name>
<dbReference type="InterPro" id="IPR050416">
    <property type="entry name" value="FAD-linked_Oxidoreductase"/>
</dbReference>
<dbReference type="EMBL" id="RYZI01000210">
    <property type="protein sequence ID" value="RWA08249.1"/>
    <property type="molecule type" value="Genomic_DNA"/>
</dbReference>
<comment type="similarity">
    <text evidence="1">Belongs to the oxygen-dependent FAD-linked oxidoreductase family.</text>
</comment>
<keyword evidence="4" id="KW-0560">Oxidoreductase</keyword>
<dbReference type="Gene3D" id="3.40.462.20">
    <property type="match status" value="1"/>
</dbReference>
<dbReference type="GO" id="GO:0071949">
    <property type="term" value="F:FAD binding"/>
    <property type="evidence" value="ECO:0007669"/>
    <property type="project" value="InterPro"/>
</dbReference>
<evidence type="ECO:0000256" key="2">
    <source>
        <dbReference type="ARBA" id="ARBA00022630"/>
    </source>
</evidence>
<gene>
    <name evidence="6" type="ORF">EKO27_g6848</name>
</gene>
<dbReference type="SUPFAM" id="SSF56176">
    <property type="entry name" value="FAD-binding/transporter-associated domain-like"/>
    <property type="match status" value="1"/>
</dbReference>
<dbReference type="InterPro" id="IPR016169">
    <property type="entry name" value="FAD-bd_PCMH_sub2"/>
</dbReference>
<sequence length="473" mass="51671">MSNTLEDVTATLRSTLPNRLVTPENGYEYEAEKSRPWSQLCWTTPAAFVRPEESTEVAETLKIVTNAKTKFALRTRGHTPNPGFNSTGNDGIVIDLQNLRSMSLDTAQSVLHVGSGATWGEVYKFLEEHKLSTIGGRDGTVGLAGFLLGGGYPALPNLHGFGADGVKSFEIVLADSSVITADSSNNTELFHALKGGGSNFGIITSVGLNVYPLITVQYTLNMYAESDFANIIGATVKAQEAMEHDHRPNLFTNFRNGVVVVGLLYGGSPGDEPKAFQPFSSLNSLINSLVPKTNGTILSLANAMAHEIKPNKRTIGTVTTKVSYDLYIEVYKSWKQLVGELPTGVEFHYTIQPVSASAVQAGEDRGGNIMGLEKVSQCWWVFTAEWPEDDHDQVAQHAVSTMVKNVQERARDMGLLLEYLCMNFADSKQDVLSSYGPANLRKLRDVAAQYDPEGIFQNLQNDGFLLQKVEGHR</sequence>
<dbReference type="InterPro" id="IPR016167">
    <property type="entry name" value="FAD-bd_PCMH_sub1"/>
</dbReference>
<evidence type="ECO:0000256" key="4">
    <source>
        <dbReference type="ARBA" id="ARBA00023002"/>
    </source>
</evidence>
<feature type="domain" description="FAD-binding PCMH-type" evidence="5">
    <location>
        <begin position="41"/>
        <end position="213"/>
    </location>
</feature>
<keyword evidence="2" id="KW-0285">Flavoprotein</keyword>
<accession>A0A439D1B5</accession>
<organism evidence="6 7">
    <name type="scientific">Xylaria grammica</name>
    <dbReference type="NCBI Taxonomy" id="363999"/>
    <lineage>
        <taxon>Eukaryota</taxon>
        <taxon>Fungi</taxon>
        <taxon>Dikarya</taxon>
        <taxon>Ascomycota</taxon>
        <taxon>Pezizomycotina</taxon>
        <taxon>Sordariomycetes</taxon>
        <taxon>Xylariomycetidae</taxon>
        <taxon>Xylariales</taxon>
        <taxon>Xylariaceae</taxon>
        <taxon>Xylaria</taxon>
    </lineage>
</organism>
<dbReference type="Gene3D" id="3.30.465.10">
    <property type="match status" value="1"/>
</dbReference>
<dbReference type="PANTHER" id="PTHR42973">
    <property type="entry name" value="BINDING OXIDOREDUCTASE, PUTATIVE (AFU_ORTHOLOGUE AFUA_1G17690)-RELATED"/>
    <property type="match status" value="1"/>
</dbReference>